<dbReference type="PROSITE" id="PS00517">
    <property type="entry name" value="RNASE_3_1"/>
    <property type="match status" value="1"/>
</dbReference>
<evidence type="ECO:0000256" key="7">
    <source>
        <dbReference type="ARBA" id="ARBA00022884"/>
    </source>
</evidence>
<feature type="domain" description="DRBM" evidence="10">
    <location>
        <begin position="161"/>
        <end position="230"/>
    </location>
</feature>
<dbReference type="PANTHER" id="PTHR11207:SF0">
    <property type="entry name" value="RIBONUCLEASE 3"/>
    <property type="match status" value="1"/>
</dbReference>
<evidence type="ECO:0000313" key="12">
    <source>
        <dbReference type="EMBL" id="MBF4691699.1"/>
    </source>
</evidence>
<dbReference type="InterPro" id="IPR014720">
    <property type="entry name" value="dsRBD_dom"/>
</dbReference>
<dbReference type="Pfam" id="PF00035">
    <property type="entry name" value="dsrm"/>
    <property type="match status" value="1"/>
</dbReference>
<proteinExistence type="inferred from homology"/>
<dbReference type="InterPro" id="IPR036389">
    <property type="entry name" value="RNase_III_sf"/>
</dbReference>
<keyword evidence="8" id="KW-0699">rRNA-binding</keyword>
<evidence type="ECO:0000256" key="8">
    <source>
        <dbReference type="HAMAP-Rule" id="MF_00104"/>
    </source>
</evidence>
<keyword evidence="8" id="KW-0479">Metal-binding</keyword>
<dbReference type="InterPro" id="IPR000999">
    <property type="entry name" value="RNase_III_dom"/>
</dbReference>
<evidence type="ECO:0000313" key="13">
    <source>
        <dbReference type="Proteomes" id="UP000614200"/>
    </source>
</evidence>
<keyword evidence="5 8" id="KW-0255">Endonuclease</keyword>
<keyword evidence="6 8" id="KW-0378">Hydrolase</keyword>
<organism evidence="12 13">
    <name type="scientific">Fusibacter ferrireducens</name>
    <dbReference type="NCBI Taxonomy" id="2785058"/>
    <lineage>
        <taxon>Bacteria</taxon>
        <taxon>Bacillati</taxon>
        <taxon>Bacillota</taxon>
        <taxon>Clostridia</taxon>
        <taxon>Eubacteriales</taxon>
        <taxon>Eubacteriales Family XII. Incertae Sedis</taxon>
        <taxon>Fusibacter</taxon>
    </lineage>
</organism>
<feature type="region of interest" description="Disordered" evidence="9">
    <location>
        <begin position="209"/>
        <end position="233"/>
    </location>
</feature>
<keyword evidence="3 8" id="KW-0507">mRNA processing</keyword>
<evidence type="ECO:0000256" key="5">
    <source>
        <dbReference type="ARBA" id="ARBA00022759"/>
    </source>
</evidence>
<dbReference type="SUPFAM" id="SSF54768">
    <property type="entry name" value="dsRNA-binding domain-like"/>
    <property type="match status" value="1"/>
</dbReference>
<sequence length="233" mass="26458">MMESIKILEKRIGYEFKEIAYLRRAITHSSYANENKKERLKNNERLEFLGDSVLGLVISEYLYNHFPNLAEGQLTKVRARIVCEASLGKAARALDMGNFMLFGRGEELTGGRERTSILSDAFEALVAALYLDGGVEVVKEFVLRHMEPIITDAIHGKLFIDYKTRLQEVIQIKKGNRIKYEIFKEEGPDHSKSFYTHVKLNDEIIGVGKGRSKKESEQEAAKEGLKKLATDVS</sequence>
<reference evidence="12 13" key="1">
    <citation type="submission" date="2020-11" db="EMBL/GenBank/DDBJ databases">
        <title>Fusibacter basophilias sp. nov.</title>
        <authorList>
            <person name="Qiu D."/>
        </authorList>
    </citation>
    <scope>NUCLEOTIDE SEQUENCE [LARGE SCALE GENOMIC DNA]</scope>
    <source>
        <strain evidence="12 13">Q10-2</strain>
    </source>
</reference>
<comment type="caution">
    <text evidence="12">The sequence shown here is derived from an EMBL/GenBank/DDBJ whole genome shotgun (WGS) entry which is preliminary data.</text>
</comment>
<keyword evidence="13" id="KW-1185">Reference proteome</keyword>
<dbReference type="SUPFAM" id="SSF69065">
    <property type="entry name" value="RNase III domain-like"/>
    <property type="match status" value="1"/>
</dbReference>
<dbReference type="CDD" id="cd00593">
    <property type="entry name" value="RIBOc"/>
    <property type="match status" value="1"/>
</dbReference>
<feature type="binding site" evidence="8">
    <location>
        <position position="120"/>
    </location>
    <ligand>
        <name>Mg(2+)</name>
        <dbReference type="ChEBI" id="CHEBI:18420"/>
    </ligand>
</feature>
<comment type="subcellular location">
    <subcellularLocation>
        <location evidence="8">Cytoplasm</location>
    </subcellularLocation>
</comment>
<comment type="function">
    <text evidence="8">Digests double-stranded RNA. Involved in the processing of primary rRNA transcript to yield the immediate precursors to the large and small rRNAs (23S and 16S). Processes some mRNAs, and tRNAs when they are encoded in the rRNA operon. Processes pre-crRNA and tracrRNA of type II CRISPR loci if present in the organism.</text>
</comment>
<feature type="active site" evidence="8">
    <location>
        <position position="123"/>
    </location>
</feature>
<feature type="binding site" evidence="8">
    <location>
        <position position="123"/>
    </location>
    <ligand>
        <name>Mg(2+)</name>
        <dbReference type="ChEBI" id="CHEBI:18420"/>
    </ligand>
</feature>
<dbReference type="NCBIfam" id="TIGR02191">
    <property type="entry name" value="RNaseIII"/>
    <property type="match status" value="1"/>
</dbReference>
<gene>
    <name evidence="8" type="primary">rnc</name>
    <name evidence="12" type="ORF">ISU02_01140</name>
</gene>
<feature type="compositionally biased region" description="Basic and acidic residues" evidence="9">
    <location>
        <begin position="213"/>
        <end position="233"/>
    </location>
</feature>
<feature type="domain" description="RNase III" evidence="11">
    <location>
        <begin position="5"/>
        <end position="134"/>
    </location>
</feature>
<dbReference type="EMBL" id="JADKNH010000001">
    <property type="protein sequence ID" value="MBF4691699.1"/>
    <property type="molecule type" value="Genomic_DNA"/>
</dbReference>
<evidence type="ECO:0000259" key="10">
    <source>
        <dbReference type="PROSITE" id="PS50137"/>
    </source>
</evidence>
<evidence type="ECO:0000259" key="11">
    <source>
        <dbReference type="PROSITE" id="PS50142"/>
    </source>
</evidence>
<dbReference type="Gene3D" id="1.10.1520.10">
    <property type="entry name" value="Ribonuclease III domain"/>
    <property type="match status" value="1"/>
</dbReference>
<dbReference type="InterPro" id="IPR011907">
    <property type="entry name" value="RNase_III"/>
</dbReference>
<dbReference type="CDD" id="cd10845">
    <property type="entry name" value="DSRM_RNAse_III_family"/>
    <property type="match status" value="1"/>
</dbReference>
<keyword evidence="8" id="KW-0963">Cytoplasm</keyword>
<keyword evidence="8" id="KW-0460">Magnesium</keyword>
<name>A0ABR9ZPY6_9FIRM</name>
<dbReference type="GO" id="GO:0004525">
    <property type="term" value="F:ribonuclease III activity"/>
    <property type="evidence" value="ECO:0007669"/>
    <property type="project" value="UniProtKB-EC"/>
</dbReference>
<evidence type="ECO:0000256" key="3">
    <source>
        <dbReference type="ARBA" id="ARBA00022664"/>
    </source>
</evidence>
<comment type="catalytic activity">
    <reaction evidence="1 8">
        <text>Endonucleolytic cleavage to 5'-phosphomonoester.</text>
        <dbReference type="EC" id="3.1.26.3"/>
    </reaction>
</comment>
<feature type="binding site" evidence="8">
    <location>
        <position position="47"/>
    </location>
    <ligand>
        <name>Mg(2+)</name>
        <dbReference type="ChEBI" id="CHEBI:18420"/>
    </ligand>
</feature>
<dbReference type="Proteomes" id="UP000614200">
    <property type="component" value="Unassembled WGS sequence"/>
</dbReference>
<dbReference type="Gene3D" id="3.30.160.20">
    <property type="match status" value="1"/>
</dbReference>
<evidence type="ECO:0000256" key="9">
    <source>
        <dbReference type="SAM" id="MobiDB-lite"/>
    </source>
</evidence>
<keyword evidence="8" id="KW-0819">tRNA processing</keyword>
<feature type="active site" evidence="8">
    <location>
        <position position="51"/>
    </location>
</feature>
<comment type="similarity">
    <text evidence="2">Belongs to the ribonuclease III family.</text>
</comment>
<dbReference type="SMART" id="SM00358">
    <property type="entry name" value="DSRM"/>
    <property type="match status" value="1"/>
</dbReference>
<evidence type="ECO:0000256" key="4">
    <source>
        <dbReference type="ARBA" id="ARBA00022722"/>
    </source>
</evidence>
<dbReference type="EC" id="3.1.26.3" evidence="8"/>
<keyword evidence="4 8" id="KW-0540">Nuclease</keyword>
<keyword evidence="7 8" id="KW-0694">RNA-binding</keyword>
<evidence type="ECO:0000256" key="6">
    <source>
        <dbReference type="ARBA" id="ARBA00022801"/>
    </source>
</evidence>
<dbReference type="PANTHER" id="PTHR11207">
    <property type="entry name" value="RIBONUCLEASE III"/>
    <property type="match status" value="1"/>
</dbReference>
<protein>
    <recommendedName>
        <fullName evidence="8">Ribonuclease 3</fullName>
        <ecNumber evidence="8">3.1.26.3</ecNumber>
    </recommendedName>
    <alternativeName>
        <fullName evidence="8">Ribonuclease III</fullName>
        <shortName evidence="8">RNase III</shortName>
    </alternativeName>
</protein>
<comment type="cofactor">
    <cofactor evidence="8">
        <name>Mg(2+)</name>
        <dbReference type="ChEBI" id="CHEBI:18420"/>
    </cofactor>
</comment>
<keyword evidence="8" id="KW-0698">rRNA processing</keyword>
<dbReference type="PROSITE" id="PS50142">
    <property type="entry name" value="RNASE_3_2"/>
    <property type="match status" value="1"/>
</dbReference>
<evidence type="ECO:0000256" key="1">
    <source>
        <dbReference type="ARBA" id="ARBA00000109"/>
    </source>
</evidence>
<evidence type="ECO:0000256" key="2">
    <source>
        <dbReference type="ARBA" id="ARBA00010183"/>
    </source>
</evidence>
<dbReference type="Pfam" id="PF14622">
    <property type="entry name" value="Ribonucleas_3_3"/>
    <property type="match status" value="1"/>
</dbReference>
<accession>A0ABR9ZPY6</accession>
<comment type="subunit">
    <text evidence="8">Homodimer.</text>
</comment>
<dbReference type="SMART" id="SM00535">
    <property type="entry name" value="RIBOc"/>
    <property type="match status" value="1"/>
</dbReference>
<dbReference type="HAMAP" id="MF_00104">
    <property type="entry name" value="RNase_III"/>
    <property type="match status" value="1"/>
</dbReference>
<dbReference type="PROSITE" id="PS50137">
    <property type="entry name" value="DS_RBD"/>
    <property type="match status" value="1"/>
</dbReference>